<protein>
    <recommendedName>
        <fullName evidence="3">DUF3447 domain-containing protein</fullName>
    </recommendedName>
</protein>
<dbReference type="Gene3D" id="1.25.40.20">
    <property type="entry name" value="Ankyrin repeat-containing domain"/>
    <property type="match status" value="1"/>
</dbReference>
<dbReference type="SUPFAM" id="SSF48403">
    <property type="entry name" value="Ankyrin repeat"/>
    <property type="match status" value="2"/>
</dbReference>
<dbReference type="Pfam" id="PF12796">
    <property type="entry name" value="Ank_2"/>
    <property type="match status" value="2"/>
</dbReference>
<comment type="caution">
    <text evidence="4">The sequence shown here is derived from an EMBL/GenBank/DDBJ whole genome shotgun (WGS) entry which is preliminary data.</text>
</comment>
<dbReference type="PANTHER" id="PTHR24198:SF194">
    <property type="entry name" value="INVERSIN-A"/>
    <property type="match status" value="1"/>
</dbReference>
<feature type="domain" description="DUF3447" evidence="3">
    <location>
        <begin position="345"/>
        <end position="408"/>
    </location>
</feature>
<dbReference type="Pfam" id="PF11929">
    <property type="entry name" value="DUF3447"/>
    <property type="match status" value="1"/>
</dbReference>
<evidence type="ECO:0000256" key="1">
    <source>
        <dbReference type="ARBA" id="ARBA00022737"/>
    </source>
</evidence>
<dbReference type="SMART" id="SM00248">
    <property type="entry name" value="ANK"/>
    <property type="match status" value="7"/>
</dbReference>
<name>A0A1J4KTA9_9EUKA</name>
<dbReference type="AlphaFoldDB" id="A0A1J4KTA9"/>
<organism evidence="4 5">
    <name type="scientific">Tritrichomonas foetus</name>
    <dbReference type="NCBI Taxonomy" id="1144522"/>
    <lineage>
        <taxon>Eukaryota</taxon>
        <taxon>Metamonada</taxon>
        <taxon>Parabasalia</taxon>
        <taxon>Tritrichomonadida</taxon>
        <taxon>Tritrichomonadidae</taxon>
        <taxon>Tritrichomonas</taxon>
    </lineage>
</organism>
<evidence type="ECO:0000259" key="3">
    <source>
        <dbReference type="Pfam" id="PF11929"/>
    </source>
</evidence>
<keyword evidence="1" id="KW-0677">Repeat</keyword>
<accession>A0A1J4KTA9</accession>
<evidence type="ECO:0000256" key="2">
    <source>
        <dbReference type="ARBA" id="ARBA00023043"/>
    </source>
</evidence>
<dbReference type="InterPro" id="IPR036770">
    <property type="entry name" value="Ankyrin_rpt-contain_sf"/>
</dbReference>
<evidence type="ECO:0000313" key="4">
    <source>
        <dbReference type="EMBL" id="OHT14527.1"/>
    </source>
</evidence>
<dbReference type="RefSeq" id="XP_068367663.1">
    <property type="nucleotide sequence ID" value="XM_068498166.1"/>
</dbReference>
<dbReference type="InterPro" id="IPR002110">
    <property type="entry name" value="Ankyrin_rpt"/>
</dbReference>
<dbReference type="PANTHER" id="PTHR24198">
    <property type="entry name" value="ANKYRIN REPEAT AND PROTEIN KINASE DOMAIN-CONTAINING PROTEIN"/>
    <property type="match status" value="1"/>
</dbReference>
<dbReference type="EMBL" id="MLAK01000353">
    <property type="protein sequence ID" value="OHT14527.1"/>
    <property type="molecule type" value="Genomic_DNA"/>
</dbReference>
<proteinExistence type="predicted"/>
<dbReference type="InterPro" id="IPR020683">
    <property type="entry name" value="DUF3447"/>
</dbReference>
<sequence>MPASILDEIHLKAVFKFGFDLDFQSNFQFSFPYNSRMKINGITIRFNKNIVSLYSQKISDFINTKNSGNEIFTVEIDGITKFDIENLNKLFHMKTLEINCFNYENLKKISKELEIELLSHAIQTFEKSLNLNIKTQFLKHFNESEEIQEILEELSQDKINSFDQNLLIDDSRYLDSFVKKHRENLIHYEQNQFFYSTYLFCQAHPLVIRRYLNLIDSLQMTNEFVEYLIMLEQNANKHSNIEECSILAYIFDYGFEGKHNENRQAINIPEENELSLIIRNDDCDKFQNICSSPAFKLNSRIESIGITKIMPNPQENPTLIEYAAFFGSIKIFKYLLIHIDSLPQSLVLYAVSGGNIEILHLCEQHNCSFNDCIKYAVKYRHYDMISWLIETKQCQLDYKYIIKYHANEFIIKFLQEFISKNDKNILSKMLYSSVKYNNYCLTSFLTNFPNTNLNFVSKSGKNSILHRIYPFTSKRIITLLLSRNDIDFDTSNAFGMTPFLCACETNNVYYAKLLYSKSINISHLSYNSYNPLHIACLNLCYETAKYLISLKKININSVCNDNQSPLFVLCQTINSMALLELHKRISPNNSNENIHLISNFIKLFLDNGADVNIASSSLLTPLFLGIENDNHIIFHQLLKSPNANINYYNRNGYSLLIYACKKNNIEAVKLLLEYKNLDINMQNLSGVNTLINNTALHISIIENRVEIVKLLINDIRTNVNKQNTIFISI</sequence>
<dbReference type="Proteomes" id="UP000179807">
    <property type="component" value="Unassembled WGS sequence"/>
</dbReference>
<keyword evidence="2" id="KW-0040">ANK repeat</keyword>
<dbReference type="VEuPathDB" id="TrichDB:TRFO_15042"/>
<gene>
    <name evidence="4" type="ORF">TRFO_15042</name>
</gene>
<dbReference type="OrthoDB" id="6596655at2759"/>
<dbReference type="GeneID" id="94832870"/>
<evidence type="ECO:0000313" key="5">
    <source>
        <dbReference type="Proteomes" id="UP000179807"/>
    </source>
</evidence>
<keyword evidence="5" id="KW-1185">Reference proteome</keyword>
<reference evidence="4" key="1">
    <citation type="submission" date="2016-10" db="EMBL/GenBank/DDBJ databases">
        <authorList>
            <person name="Benchimol M."/>
            <person name="Almeida L.G."/>
            <person name="Vasconcelos A.T."/>
            <person name="Perreira-Neves A."/>
            <person name="Rosa I.A."/>
            <person name="Tasca T."/>
            <person name="Bogo M.R."/>
            <person name="de Souza W."/>
        </authorList>
    </citation>
    <scope>NUCLEOTIDE SEQUENCE [LARGE SCALE GENOMIC DNA]</scope>
    <source>
        <strain evidence="4">K</strain>
    </source>
</reference>